<dbReference type="AlphaFoldDB" id="A0A392P699"/>
<dbReference type="EMBL" id="LXQA010061603">
    <property type="protein sequence ID" value="MCI06365.1"/>
    <property type="molecule type" value="Genomic_DNA"/>
</dbReference>
<evidence type="ECO:0000313" key="3">
    <source>
        <dbReference type="Proteomes" id="UP000265520"/>
    </source>
</evidence>
<feature type="compositionally biased region" description="Basic and acidic residues" evidence="1">
    <location>
        <begin position="44"/>
        <end position="57"/>
    </location>
</feature>
<feature type="compositionally biased region" description="Gly residues" evidence="1">
    <location>
        <begin position="67"/>
        <end position="76"/>
    </location>
</feature>
<accession>A0A392P699</accession>
<keyword evidence="3" id="KW-1185">Reference proteome</keyword>
<evidence type="ECO:0000313" key="2">
    <source>
        <dbReference type="EMBL" id="MCI06365.1"/>
    </source>
</evidence>
<name>A0A392P699_9FABA</name>
<protein>
    <submittedName>
        <fullName evidence="2">Uncharacterized protein</fullName>
    </submittedName>
</protein>
<comment type="caution">
    <text evidence="2">The sequence shown here is derived from an EMBL/GenBank/DDBJ whole genome shotgun (WGS) entry which is preliminary data.</text>
</comment>
<evidence type="ECO:0000256" key="1">
    <source>
        <dbReference type="SAM" id="MobiDB-lite"/>
    </source>
</evidence>
<sequence length="76" mass="8353">MEMTVDRERGQHSSRSAARLTVVVAGDERWRWIERDTSAQLQIHDKANDGERKRDDAGTAQICGEANGDGGGVDGR</sequence>
<proteinExistence type="predicted"/>
<feature type="region of interest" description="Disordered" evidence="1">
    <location>
        <begin position="44"/>
        <end position="76"/>
    </location>
</feature>
<organism evidence="2 3">
    <name type="scientific">Trifolium medium</name>
    <dbReference type="NCBI Taxonomy" id="97028"/>
    <lineage>
        <taxon>Eukaryota</taxon>
        <taxon>Viridiplantae</taxon>
        <taxon>Streptophyta</taxon>
        <taxon>Embryophyta</taxon>
        <taxon>Tracheophyta</taxon>
        <taxon>Spermatophyta</taxon>
        <taxon>Magnoliopsida</taxon>
        <taxon>eudicotyledons</taxon>
        <taxon>Gunneridae</taxon>
        <taxon>Pentapetalae</taxon>
        <taxon>rosids</taxon>
        <taxon>fabids</taxon>
        <taxon>Fabales</taxon>
        <taxon>Fabaceae</taxon>
        <taxon>Papilionoideae</taxon>
        <taxon>50 kb inversion clade</taxon>
        <taxon>NPAAA clade</taxon>
        <taxon>Hologalegina</taxon>
        <taxon>IRL clade</taxon>
        <taxon>Trifolieae</taxon>
        <taxon>Trifolium</taxon>
    </lineage>
</organism>
<reference evidence="2 3" key="1">
    <citation type="journal article" date="2018" name="Front. Plant Sci.">
        <title>Red Clover (Trifolium pratense) and Zigzag Clover (T. medium) - A Picture of Genomic Similarities and Differences.</title>
        <authorList>
            <person name="Dluhosova J."/>
            <person name="Istvanek J."/>
            <person name="Nedelnik J."/>
            <person name="Repkova J."/>
        </authorList>
    </citation>
    <scope>NUCLEOTIDE SEQUENCE [LARGE SCALE GENOMIC DNA]</scope>
    <source>
        <strain evidence="3">cv. 10/8</strain>
        <tissue evidence="2">Leaf</tissue>
    </source>
</reference>
<dbReference type="Proteomes" id="UP000265520">
    <property type="component" value="Unassembled WGS sequence"/>
</dbReference>